<dbReference type="Proteomes" id="UP000700706">
    <property type="component" value="Unassembled WGS sequence"/>
</dbReference>
<dbReference type="GO" id="GO:0043190">
    <property type="term" value="C:ATP-binding cassette (ABC) transporter complex"/>
    <property type="evidence" value="ECO:0007669"/>
    <property type="project" value="InterPro"/>
</dbReference>
<evidence type="ECO:0000313" key="5">
    <source>
        <dbReference type="Proteomes" id="UP000700706"/>
    </source>
</evidence>
<feature type="region of interest" description="Disordered" evidence="1">
    <location>
        <begin position="290"/>
        <end position="321"/>
    </location>
</feature>
<feature type="signal peptide" evidence="2">
    <location>
        <begin position="1"/>
        <end position="27"/>
    </location>
</feature>
<evidence type="ECO:0000259" key="3">
    <source>
        <dbReference type="Pfam" id="PF04069"/>
    </source>
</evidence>
<dbReference type="GO" id="GO:0022857">
    <property type="term" value="F:transmembrane transporter activity"/>
    <property type="evidence" value="ECO:0007669"/>
    <property type="project" value="InterPro"/>
</dbReference>
<sequence length="321" mass="33700">MTPTPFKRILAVAALGAGLLAASAGMAADAVRVGSKVDTEGSLLGSIILQVLNANGIPTENKLQLGTTKIVRGALLAGEIDVYPEYTGNGAFFFNIDTDPAWKNAQAGYDKVKQLDEAQNKIVWLAPSPANNTWALAVRQEVADSNKLKTLEDFAKWANGGGEVKLAASAEFVESPAALPSFQSTYGFKLKQDQIITLAGGDTAATIRAAAEQTSGVNTAMVYGTDGAISSVGLVVLDDSKGAQIVYEPAATVRADTLAKYPKIKEALDPVFASLDLKTLQELNGKIAVDGEDPQADGRGRVPEGEGIREVRHDRTGGPML</sequence>
<dbReference type="CDD" id="cd13616">
    <property type="entry name" value="PBP2_OsmF"/>
    <property type="match status" value="1"/>
</dbReference>
<name>A0A952KKV2_9PROT</name>
<gene>
    <name evidence="4" type="ORF">JF625_29820</name>
</gene>
<comment type="caution">
    <text evidence="4">The sequence shown here is derived from an EMBL/GenBank/DDBJ whole genome shotgun (WGS) entry which is preliminary data.</text>
</comment>
<dbReference type="InterPro" id="IPR007210">
    <property type="entry name" value="ABC_Gly_betaine_transp_sub-bd"/>
</dbReference>
<keyword evidence="2" id="KW-0732">Signal</keyword>
<dbReference type="AlphaFoldDB" id="A0A952KKV2"/>
<feature type="chain" id="PRO_5036932990" evidence="2">
    <location>
        <begin position="28"/>
        <end position="321"/>
    </location>
</feature>
<dbReference type="Pfam" id="PF04069">
    <property type="entry name" value="OpuAC"/>
    <property type="match status" value="1"/>
</dbReference>
<dbReference type="Gene3D" id="3.40.190.10">
    <property type="entry name" value="Periplasmic binding protein-like II"/>
    <property type="match status" value="1"/>
</dbReference>
<dbReference type="Gene3D" id="3.40.190.120">
    <property type="entry name" value="Osmoprotection protein (prox), domain 2"/>
    <property type="match status" value="1"/>
</dbReference>
<proteinExistence type="predicted"/>
<protein>
    <submittedName>
        <fullName evidence="4">ABC transporter substrate-binding protein</fullName>
    </submittedName>
</protein>
<feature type="compositionally biased region" description="Basic and acidic residues" evidence="1">
    <location>
        <begin position="296"/>
        <end position="321"/>
    </location>
</feature>
<feature type="domain" description="ABC-type glycine betaine transport system substrate-binding" evidence="3">
    <location>
        <begin position="30"/>
        <end position="295"/>
    </location>
</feature>
<evidence type="ECO:0000313" key="4">
    <source>
        <dbReference type="EMBL" id="MBW8729336.1"/>
    </source>
</evidence>
<reference evidence="4" key="1">
    <citation type="submission" date="2020-06" db="EMBL/GenBank/DDBJ databases">
        <title>Stable isotope informed genome-resolved metagenomics uncovers potential trophic interactions in rhizosphere soil.</title>
        <authorList>
            <person name="Starr E.P."/>
            <person name="Shi S."/>
            <person name="Blazewicz S.J."/>
            <person name="Koch B.J."/>
            <person name="Probst A.J."/>
            <person name="Hungate B.A."/>
            <person name="Pett-Ridge J."/>
            <person name="Firestone M.K."/>
            <person name="Banfield J.F."/>
        </authorList>
    </citation>
    <scope>NUCLEOTIDE SEQUENCE</scope>
    <source>
        <strain evidence="4">YM_69_17</strain>
    </source>
</reference>
<dbReference type="SUPFAM" id="SSF53850">
    <property type="entry name" value="Periplasmic binding protein-like II"/>
    <property type="match status" value="1"/>
</dbReference>
<evidence type="ECO:0000256" key="2">
    <source>
        <dbReference type="SAM" id="SignalP"/>
    </source>
</evidence>
<dbReference type="EMBL" id="JAEKLZ010000518">
    <property type="protein sequence ID" value="MBW8729336.1"/>
    <property type="molecule type" value="Genomic_DNA"/>
</dbReference>
<organism evidence="4 5">
    <name type="scientific">Inquilinus limosus</name>
    <dbReference type="NCBI Taxonomy" id="171674"/>
    <lineage>
        <taxon>Bacteria</taxon>
        <taxon>Pseudomonadati</taxon>
        <taxon>Pseudomonadota</taxon>
        <taxon>Alphaproteobacteria</taxon>
        <taxon>Rhodospirillales</taxon>
        <taxon>Rhodospirillaceae</taxon>
        <taxon>Inquilinus</taxon>
    </lineage>
</organism>
<accession>A0A952KKV2</accession>
<evidence type="ECO:0000256" key="1">
    <source>
        <dbReference type="SAM" id="MobiDB-lite"/>
    </source>
</evidence>